<evidence type="ECO:0000256" key="1">
    <source>
        <dbReference type="ARBA" id="ARBA00023002"/>
    </source>
</evidence>
<dbReference type="SUPFAM" id="SSF51430">
    <property type="entry name" value="NAD(P)-linked oxidoreductase"/>
    <property type="match status" value="1"/>
</dbReference>
<dbReference type="PANTHER" id="PTHR43625">
    <property type="entry name" value="AFLATOXIN B1 ALDEHYDE REDUCTASE"/>
    <property type="match status" value="1"/>
</dbReference>
<protein>
    <submittedName>
        <fullName evidence="3">Aldo/keto reductase</fullName>
    </submittedName>
</protein>
<keyword evidence="4" id="KW-1185">Reference proteome</keyword>
<feature type="domain" description="NADP-dependent oxidoreductase" evidence="2">
    <location>
        <begin position="15"/>
        <end position="305"/>
    </location>
</feature>
<gene>
    <name evidence="3" type="ORF">GO499_15600</name>
</gene>
<dbReference type="InterPro" id="IPR036812">
    <property type="entry name" value="NAD(P)_OxRdtase_dom_sf"/>
</dbReference>
<reference evidence="3 4" key="1">
    <citation type="submission" date="2019-12" db="EMBL/GenBank/DDBJ databases">
        <title>Complete genome sequence of Algicella marina strain 9Alg 56(T) isolated from the red alga Tichocarpus crinitus.</title>
        <authorList>
            <person name="Kim S.-G."/>
            <person name="Nedashkovskaya O.I."/>
        </authorList>
    </citation>
    <scope>NUCLEOTIDE SEQUENCE [LARGE SCALE GENOMIC DNA]</scope>
    <source>
        <strain evidence="3 4">9Alg 56</strain>
    </source>
</reference>
<dbReference type="Gene3D" id="3.20.20.100">
    <property type="entry name" value="NADP-dependent oxidoreductase domain"/>
    <property type="match status" value="1"/>
</dbReference>
<dbReference type="InterPro" id="IPR050791">
    <property type="entry name" value="Aldo-Keto_reductase"/>
</dbReference>
<dbReference type="Pfam" id="PF00248">
    <property type="entry name" value="Aldo_ket_red"/>
    <property type="match status" value="1"/>
</dbReference>
<dbReference type="PANTHER" id="PTHR43625:SF40">
    <property type="entry name" value="ALDO-KETO REDUCTASE YAKC [NADP(+)]"/>
    <property type="match status" value="1"/>
</dbReference>
<evidence type="ECO:0000313" key="3">
    <source>
        <dbReference type="EMBL" id="QHQ36499.1"/>
    </source>
</evidence>
<evidence type="ECO:0000259" key="2">
    <source>
        <dbReference type="Pfam" id="PF00248"/>
    </source>
</evidence>
<keyword evidence="1" id="KW-0560">Oxidoreductase</keyword>
<dbReference type="KEGG" id="amaq:GO499_15600"/>
<sequence>MRTRKLGANGPEVSAIGLGCMSFAGAFGETDEATSLRCLDEAYERGLNFLDTANVYGAGRSESVLATWLASRKPEVVLATKGGISREPGRRANNEPDYLRRELQGSLKRLGVDRVDLYYVHRRDHTVPLADVVGVLGEMIDEGLIGGYGLSEVGPYTVREAHAIRPCTAVQSEYSLWTRLPELGLLQTCAELGVAFVPFSPLARGVLSETYPDTAAMAEGDFRLPMPRFSNEFYPKNKAIIDRFKTHARERGQKVAELALAWVLSRGEHLIPIPGTRTAEHLREWINASEVTLSPEEIAEIEAILPVGFAYGDRYADEQIPAVERYC</sequence>
<dbReference type="GO" id="GO:0016491">
    <property type="term" value="F:oxidoreductase activity"/>
    <property type="evidence" value="ECO:0007669"/>
    <property type="project" value="UniProtKB-KW"/>
</dbReference>
<dbReference type="GO" id="GO:0005737">
    <property type="term" value="C:cytoplasm"/>
    <property type="evidence" value="ECO:0007669"/>
    <property type="project" value="TreeGrafter"/>
</dbReference>
<proteinExistence type="predicted"/>
<dbReference type="RefSeq" id="WP_161863046.1">
    <property type="nucleotide sequence ID" value="NZ_CP046620.1"/>
</dbReference>
<dbReference type="AlphaFoldDB" id="A0A6P1T5E3"/>
<name>A0A6P1T5E3_9RHOB</name>
<dbReference type="Proteomes" id="UP000464495">
    <property type="component" value="Chromosome"/>
</dbReference>
<accession>A0A6P1T5E3</accession>
<evidence type="ECO:0000313" key="4">
    <source>
        <dbReference type="Proteomes" id="UP000464495"/>
    </source>
</evidence>
<dbReference type="InterPro" id="IPR023210">
    <property type="entry name" value="NADP_OxRdtase_dom"/>
</dbReference>
<dbReference type="EMBL" id="CP046620">
    <property type="protein sequence ID" value="QHQ36499.1"/>
    <property type="molecule type" value="Genomic_DNA"/>
</dbReference>
<organism evidence="3 4">
    <name type="scientific">Algicella marina</name>
    <dbReference type="NCBI Taxonomy" id="2683284"/>
    <lineage>
        <taxon>Bacteria</taxon>
        <taxon>Pseudomonadati</taxon>
        <taxon>Pseudomonadota</taxon>
        <taxon>Alphaproteobacteria</taxon>
        <taxon>Rhodobacterales</taxon>
        <taxon>Paracoccaceae</taxon>
        <taxon>Algicella</taxon>
    </lineage>
</organism>